<evidence type="ECO:0000313" key="2">
    <source>
        <dbReference type="Proteomes" id="UP001412067"/>
    </source>
</evidence>
<proteinExistence type="predicted"/>
<keyword evidence="2" id="KW-1185">Reference proteome</keyword>
<evidence type="ECO:0008006" key="3">
    <source>
        <dbReference type="Google" id="ProtNLM"/>
    </source>
</evidence>
<dbReference type="Proteomes" id="UP001412067">
    <property type="component" value="Unassembled WGS sequence"/>
</dbReference>
<name>A0ABR2MLK9_9ASPA</name>
<sequence>MRTTLGVGVAVSPVGLYWGRSWCAARVWSAGPLWPTGRTSGKRCVNDPSPLSGPATLKLILRLPRRPYSAKTEFDVDGFMWGPMITPAPAMVRTRGRPGNAGTGHNCLFFLSFMFLVNN</sequence>
<evidence type="ECO:0000313" key="1">
    <source>
        <dbReference type="EMBL" id="KAK8964569.1"/>
    </source>
</evidence>
<accession>A0ABR2MLK9</accession>
<comment type="caution">
    <text evidence="1">The sequence shown here is derived from an EMBL/GenBank/DDBJ whole genome shotgun (WGS) entry which is preliminary data.</text>
</comment>
<reference evidence="1 2" key="1">
    <citation type="journal article" date="2022" name="Nat. Plants">
        <title>Genomes of leafy and leafless Platanthera orchids illuminate the evolution of mycoheterotrophy.</title>
        <authorList>
            <person name="Li M.H."/>
            <person name="Liu K.W."/>
            <person name="Li Z."/>
            <person name="Lu H.C."/>
            <person name="Ye Q.L."/>
            <person name="Zhang D."/>
            <person name="Wang J.Y."/>
            <person name="Li Y.F."/>
            <person name="Zhong Z.M."/>
            <person name="Liu X."/>
            <person name="Yu X."/>
            <person name="Liu D.K."/>
            <person name="Tu X.D."/>
            <person name="Liu B."/>
            <person name="Hao Y."/>
            <person name="Liao X.Y."/>
            <person name="Jiang Y.T."/>
            <person name="Sun W.H."/>
            <person name="Chen J."/>
            <person name="Chen Y.Q."/>
            <person name="Ai Y."/>
            <person name="Zhai J.W."/>
            <person name="Wu S.S."/>
            <person name="Zhou Z."/>
            <person name="Hsiao Y.Y."/>
            <person name="Wu W.L."/>
            <person name="Chen Y.Y."/>
            <person name="Lin Y.F."/>
            <person name="Hsu J.L."/>
            <person name="Li C.Y."/>
            <person name="Wang Z.W."/>
            <person name="Zhao X."/>
            <person name="Zhong W.Y."/>
            <person name="Ma X.K."/>
            <person name="Ma L."/>
            <person name="Huang J."/>
            <person name="Chen G.Z."/>
            <person name="Huang M.Z."/>
            <person name="Huang L."/>
            <person name="Peng D.H."/>
            <person name="Luo Y.B."/>
            <person name="Zou S.Q."/>
            <person name="Chen S.P."/>
            <person name="Lan S."/>
            <person name="Tsai W.C."/>
            <person name="Van de Peer Y."/>
            <person name="Liu Z.J."/>
        </authorList>
    </citation>
    <scope>NUCLEOTIDE SEQUENCE [LARGE SCALE GENOMIC DNA]</scope>
    <source>
        <strain evidence="1">Lor288</strain>
    </source>
</reference>
<gene>
    <name evidence="1" type="ORF">KSP40_PGU018042</name>
</gene>
<protein>
    <recommendedName>
        <fullName evidence="3">Secreted protein</fullName>
    </recommendedName>
</protein>
<organism evidence="1 2">
    <name type="scientific">Platanthera guangdongensis</name>
    <dbReference type="NCBI Taxonomy" id="2320717"/>
    <lineage>
        <taxon>Eukaryota</taxon>
        <taxon>Viridiplantae</taxon>
        <taxon>Streptophyta</taxon>
        <taxon>Embryophyta</taxon>
        <taxon>Tracheophyta</taxon>
        <taxon>Spermatophyta</taxon>
        <taxon>Magnoliopsida</taxon>
        <taxon>Liliopsida</taxon>
        <taxon>Asparagales</taxon>
        <taxon>Orchidaceae</taxon>
        <taxon>Orchidoideae</taxon>
        <taxon>Orchideae</taxon>
        <taxon>Orchidinae</taxon>
        <taxon>Platanthera</taxon>
    </lineage>
</organism>
<dbReference type="EMBL" id="JBBWWR010000007">
    <property type="protein sequence ID" value="KAK8964569.1"/>
    <property type="molecule type" value="Genomic_DNA"/>
</dbReference>